<reference evidence="5 6" key="1">
    <citation type="submission" date="2018-08" db="EMBL/GenBank/DDBJ databases">
        <title>A genome reference for cultivated species of the human gut microbiota.</title>
        <authorList>
            <person name="Zou Y."/>
            <person name="Xue W."/>
            <person name="Luo G."/>
        </authorList>
    </citation>
    <scope>NUCLEOTIDE SEQUENCE [LARGE SCALE GENOMIC DNA]</scope>
    <source>
        <strain evidence="4 5">AF36-2BH</strain>
        <strain evidence="3 7">AM30-13AC</strain>
        <strain evidence="2 6">AM48-7</strain>
        <strain evidence="1 8">AM54-25XD</strain>
    </source>
</reference>
<evidence type="ECO:0000313" key="1">
    <source>
        <dbReference type="EMBL" id="RGZ19036.1"/>
    </source>
</evidence>
<dbReference type="Proteomes" id="UP000266698">
    <property type="component" value="Unassembled WGS sequence"/>
</dbReference>
<dbReference type="Proteomes" id="UP000284835">
    <property type="component" value="Unassembled WGS sequence"/>
</dbReference>
<evidence type="ECO:0000313" key="8">
    <source>
        <dbReference type="Proteomes" id="UP000285209"/>
    </source>
</evidence>
<dbReference type="Proteomes" id="UP000283431">
    <property type="component" value="Unassembled WGS sequence"/>
</dbReference>
<organism evidence="4 5">
    <name type="scientific">Agathobacter rectalis</name>
    <dbReference type="NCBI Taxonomy" id="39491"/>
    <lineage>
        <taxon>Bacteria</taxon>
        <taxon>Bacillati</taxon>
        <taxon>Bacillota</taxon>
        <taxon>Clostridia</taxon>
        <taxon>Lachnospirales</taxon>
        <taxon>Lachnospiraceae</taxon>
        <taxon>Agathobacter</taxon>
    </lineage>
</organism>
<dbReference type="Proteomes" id="UP000285209">
    <property type="component" value="Unassembled WGS sequence"/>
</dbReference>
<sequence length="114" mass="13458">MRMNRRNSPAWTQVRVEIAPWTARFDVFVKHRSPSKHNSYRHFAAQCSESESVYATRSTKNVQALIFLDKKRTAIVLLSFRRRYFTMGIVKIYNVLGGFYVNYSITYHEKCLLS</sequence>
<evidence type="ECO:0000313" key="3">
    <source>
        <dbReference type="EMBL" id="RHD95092.1"/>
    </source>
</evidence>
<name>A0A396FS23_9FIRM</name>
<evidence type="ECO:0000313" key="7">
    <source>
        <dbReference type="Proteomes" id="UP000284835"/>
    </source>
</evidence>
<evidence type="ECO:0000313" key="6">
    <source>
        <dbReference type="Proteomes" id="UP000283431"/>
    </source>
</evidence>
<dbReference type="AlphaFoldDB" id="A0A396FS23"/>
<accession>A0A396FS23</accession>
<proteinExistence type="predicted"/>
<evidence type="ECO:0000313" key="5">
    <source>
        <dbReference type="Proteomes" id="UP000266698"/>
    </source>
</evidence>
<dbReference type="EMBL" id="QSEN01000019">
    <property type="protein sequence ID" value="RGZ74586.1"/>
    <property type="molecule type" value="Genomic_DNA"/>
</dbReference>
<gene>
    <name evidence="4" type="ORF">DW001_10020</name>
    <name evidence="3" type="ORF">DW775_07310</name>
    <name evidence="2" type="ORF">DW975_10600</name>
    <name evidence="1" type="ORF">DXA03_05590</name>
</gene>
<comment type="caution">
    <text evidence="4">The sequence shown here is derived from an EMBL/GenBank/DDBJ whole genome shotgun (WGS) entry which is preliminary data.</text>
</comment>
<evidence type="ECO:0000313" key="2">
    <source>
        <dbReference type="EMBL" id="RGZ74586.1"/>
    </source>
</evidence>
<dbReference type="EMBL" id="QSDV01000006">
    <property type="protein sequence ID" value="RGZ19036.1"/>
    <property type="molecule type" value="Genomic_DNA"/>
</dbReference>
<evidence type="ECO:0000313" key="4">
    <source>
        <dbReference type="EMBL" id="RHL78388.1"/>
    </source>
</evidence>
<dbReference type="EMBL" id="QRPB01000011">
    <property type="protein sequence ID" value="RHL78388.1"/>
    <property type="molecule type" value="Genomic_DNA"/>
</dbReference>
<protein>
    <submittedName>
        <fullName evidence="4">Uncharacterized protein</fullName>
    </submittedName>
</protein>
<dbReference type="EMBL" id="QSJS01000007">
    <property type="protein sequence ID" value="RHD95092.1"/>
    <property type="molecule type" value="Genomic_DNA"/>
</dbReference>